<feature type="compositionally biased region" description="Gly residues" evidence="1">
    <location>
        <begin position="190"/>
        <end position="199"/>
    </location>
</feature>
<feature type="compositionally biased region" description="Basic and acidic residues" evidence="1">
    <location>
        <begin position="262"/>
        <end position="278"/>
    </location>
</feature>
<keyword evidence="3" id="KW-1185">Reference proteome</keyword>
<sequence length="278" mass="29787">MSASDIPEVLMLVEIAPNQPVISQDASHAETFTDRVMGTQMIGEMLASQIDLTGAIWTAHLGRGKGFKIGRGKGFKRGRGTVVTMSETVDGTAAESGMIVTDALTRDLNLLPSGVGSALMIRMRDPKHETRSDTDVLVATECGSEMTVLLRTRTLDVVATATAIANAAPSLPAPHQAAHQEMIGYLGKMNGEGGGGGGDNQDTDRSGGRKRGYSEREGDMRDEPGESRDPNKRQRRIDRSGAREREQNKSSRMFNIAMGDAQKQDGGRSRGRRSGGDT</sequence>
<evidence type="ECO:0000313" key="2">
    <source>
        <dbReference type="EMBL" id="KZT54520.1"/>
    </source>
</evidence>
<gene>
    <name evidence="2" type="ORF">CALCODRAFT_485478</name>
</gene>
<evidence type="ECO:0000256" key="1">
    <source>
        <dbReference type="SAM" id="MobiDB-lite"/>
    </source>
</evidence>
<protein>
    <submittedName>
        <fullName evidence="2">Uncharacterized protein</fullName>
    </submittedName>
</protein>
<name>A0A165EBR3_9BASI</name>
<organism evidence="2 3">
    <name type="scientific">Calocera cornea HHB12733</name>
    <dbReference type="NCBI Taxonomy" id="1353952"/>
    <lineage>
        <taxon>Eukaryota</taxon>
        <taxon>Fungi</taxon>
        <taxon>Dikarya</taxon>
        <taxon>Basidiomycota</taxon>
        <taxon>Agaricomycotina</taxon>
        <taxon>Dacrymycetes</taxon>
        <taxon>Dacrymycetales</taxon>
        <taxon>Dacrymycetaceae</taxon>
        <taxon>Calocera</taxon>
    </lineage>
</organism>
<accession>A0A165EBR3</accession>
<dbReference type="InParanoid" id="A0A165EBR3"/>
<reference evidence="2 3" key="1">
    <citation type="journal article" date="2016" name="Mol. Biol. Evol.">
        <title>Comparative Genomics of Early-Diverging Mushroom-Forming Fungi Provides Insights into the Origins of Lignocellulose Decay Capabilities.</title>
        <authorList>
            <person name="Nagy L.G."/>
            <person name="Riley R."/>
            <person name="Tritt A."/>
            <person name="Adam C."/>
            <person name="Daum C."/>
            <person name="Floudas D."/>
            <person name="Sun H."/>
            <person name="Yadav J.S."/>
            <person name="Pangilinan J."/>
            <person name="Larsson K.H."/>
            <person name="Matsuura K."/>
            <person name="Barry K."/>
            <person name="Labutti K."/>
            <person name="Kuo R."/>
            <person name="Ohm R.A."/>
            <person name="Bhattacharya S.S."/>
            <person name="Shirouzu T."/>
            <person name="Yoshinaga Y."/>
            <person name="Martin F.M."/>
            <person name="Grigoriev I.V."/>
            <person name="Hibbett D.S."/>
        </authorList>
    </citation>
    <scope>NUCLEOTIDE SEQUENCE [LARGE SCALE GENOMIC DNA]</scope>
    <source>
        <strain evidence="2 3">HHB12733</strain>
    </source>
</reference>
<feature type="compositionally biased region" description="Basic and acidic residues" evidence="1">
    <location>
        <begin position="202"/>
        <end position="249"/>
    </location>
</feature>
<dbReference type="Proteomes" id="UP000076842">
    <property type="component" value="Unassembled WGS sequence"/>
</dbReference>
<feature type="region of interest" description="Disordered" evidence="1">
    <location>
        <begin position="186"/>
        <end position="278"/>
    </location>
</feature>
<dbReference type="EMBL" id="KV424012">
    <property type="protein sequence ID" value="KZT54520.1"/>
    <property type="molecule type" value="Genomic_DNA"/>
</dbReference>
<evidence type="ECO:0000313" key="3">
    <source>
        <dbReference type="Proteomes" id="UP000076842"/>
    </source>
</evidence>
<dbReference type="AlphaFoldDB" id="A0A165EBR3"/>
<proteinExistence type="predicted"/>